<gene>
    <name evidence="2" type="ORF">YC6258_01664</name>
</gene>
<dbReference type="InterPro" id="IPR053144">
    <property type="entry name" value="Acetyltransferase_Butenolide"/>
</dbReference>
<dbReference type="PATRIC" id="fig|1445510.3.peg.1630"/>
<organism evidence="2 3">
    <name type="scientific">Gynuella sunshinyii YC6258</name>
    <dbReference type="NCBI Taxonomy" id="1445510"/>
    <lineage>
        <taxon>Bacteria</taxon>
        <taxon>Pseudomonadati</taxon>
        <taxon>Pseudomonadota</taxon>
        <taxon>Gammaproteobacteria</taxon>
        <taxon>Oceanospirillales</taxon>
        <taxon>Saccharospirillaceae</taxon>
        <taxon>Gynuella</taxon>
    </lineage>
</organism>
<dbReference type="Proteomes" id="UP000032266">
    <property type="component" value="Chromosome"/>
</dbReference>
<keyword evidence="2" id="KW-0808">Transferase</keyword>
<sequence length="141" mass="16309">MITDYQFSSDPKDMDVSAIHQFLSRSYWSEGLPMSVLQKAMKNSMCFGIFTSDRQQVGFARMITDKATFAYLADVYILEAHRGKGLSKWLVKNILEHPDLQGLRRILLATRDAHELYARFGFEAVQDAKPFMQINHPNIYR</sequence>
<feature type="domain" description="N-acetyltransferase" evidence="1">
    <location>
        <begin position="1"/>
        <end position="137"/>
    </location>
</feature>
<keyword evidence="3" id="KW-1185">Reference proteome</keyword>
<dbReference type="CDD" id="cd04301">
    <property type="entry name" value="NAT_SF"/>
    <property type="match status" value="1"/>
</dbReference>
<proteinExistence type="predicted"/>
<dbReference type="PANTHER" id="PTHR43233:SF1">
    <property type="entry name" value="FAMILY N-ACETYLTRANSFERASE, PUTATIVE (AFU_ORTHOLOGUE AFUA_6G03350)-RELATED"/>
    <property type="match status" value="1"/>
</dbReference>
<accession>A0A0C5VGJ3</accession>
<dbReference type="InterPro" id="IPR000182">
    <property type="entry name" value="GNAT_dom"/>
</dbReference>
<dbReference type="SUPFAM" id="SSF55729">
    <property type="entry name" value="Acyl-CoA N-acyltransferases (Nat)"/>
    <property type="match status" value="1"/>
</dbReference>
<evidence type="ECO:0000313" key="3">
    <source>
        <dbReference type="Proteomes" id="UP000032266"/>
    </source>
</evidence>
<dbReference type="Pfam" id="PF00583">
    <property type="entry name" value="Acetyltransf_1"/>
    <property type="match status" value="1"/>
</dbReference>
<dbReference type="KEGG" id="gsn:YC6258_01664"/>
<evidence type="ECO:0000313" key="2">
    <source>
        <dbReference type="EMBL" id="AJQ93712.1"/>
    </source>
</evidence>
<dbReference type="HOGENOM" id="CLU_086503_2_1_6"/>
<protein>
    <submittedName>
        <fullName evidence="2">N-acetylglutamate synthase and related acetyltransferase</fullName>
    </submittedName>
</protein>
<evidence type="ECO:0000259" key="1">
    <source>
        <dbReference type="PROSITE" id="PS51186"/>
    </source>
</evidence>
<dbReference type="Gene3D" id="3.40.630.30">
    <property type="match status" value="1"/>
</dbReference>
<dbReference type="OrthoDB" id="3216107at2"/>
<dbReference type="EMBL" id="CP007142">
    <property type="protein sequence ID" value="AJQ93712.1"/>
    <property type="molecule type" value="Genomic_DNA"/>
</dbReference>
<name>A0A0C5VGJ3_9GAMM</name>
<dbReference type="InterPro" id="IPR016181">
    <property type="entry name" value="Acyl_CoA_acyltransferase"/>
</dbReference>
<dbReference type="RefSeq" id="WP_044616422.1">
    <property type="nucleotide sequence ID" value="NZ_CP007142.1"/>
</dbReference>
<dbReference type="GO" id="GO:0016747">
    <property type="term" value="F:acyltransferase activity, transferring groups other than amino-acyl groups"/>
    <property type="evidence" value="ECO:0007669"/>
    <property type="project" value="InterPro"/>
</dbReference>
<dbReference type="AlphaFoldDB" id="A0A0C5VGJ3"/>
<reference evidence="2 3" key="1">
    <citation type="submission" date="2014-01" db="EMBL/GenBank/DDBJ databases">
        <title>Full genme sequencing of cellulolytic bacterium Gynuella sunshinyii YC6258T gen. nov., sp. nov.</title>
        <authorList>
            <person name="Khan H."/>
            <person name="Chung E.J."/>
            <person name="Chung Y.R."/>
        </authorList>
    </citation>
    <scope>NUCLEOTIDE SEQUENCE [LARGE SCALE GENOMIC DNA]</scope>
    <source>
        <strain evidence="2 3">YC6258</strain>
    </source>
</reference>
<dbReference type="PROSITE" id="PS51186">
    <property type="entry name" value="GNAT"/>
    <property type="match status" value="1"/>
</dbReference>
<dbReference type="STRING" id="1445510.YC6258_01664"/>
<dbReference type="PANTHER" id="PTHR43233">
    <property type="entry name" value="FAMILY N-ACETYLTRANSFERASE, PUTATIVE (AFU_ORTHOLOGUE AFUA_6G03350)-RELATED"/>
    <property type="match status" value="1"/>
</dbReference>